<proteinExistence type="predicted"/>
<dbReference type="AlphaFoldDB" id="A0A831LKC9"/>
<gene>
    <name evidence="2" type="ORF">ENN90_06165</name>
</gene>
<comment type="caution">
    <text evidence="2">The sequence shown here is derived from an EMBL/GenBank/DDBJ whole genome shotgun (WGS) entry which is preliminary data.</text>
</comment>
<dbReference type="InterPro" id="IPR029045">
    <property type="entry name" value="ClpP/crotonase-like_dom_sf"/>
</dbReference>
<dbReference type="GO" id="GO:0006508">
    <property type="term" value="P:proteolysis"/>
    <property type="evidence" value="ECO:0007669"/>
    <property type="project" value="InterPro"/>
</dbReference>
<name>A0A831LKC9_9BACT</name>
<dbReference type="Gene3D" id="3.90.226.10">
    <property type="entry name" value="2-enoyl-CoA Hydratase, Chain A, domain 1"/>
    <property type="match status" value="1"/>
</dbReference>
<evidence type="ECO:0000259" key="1">
    <source>
        <dbReference type="Pfam" id="PF03572"/>
    </source>
</evidence>
<accession>A0A831LKC9</accession>
<feature type="domain" description="Tail specific protease" evidence="1">
    <location>
        <begin position="8"/>
        <end position="133"/>
    </location>
</feature>
<dbReference type="EMBL" id="DSDK01000337">
    <property type="protein sequence ID" value="HDR51193.1"/>
    <property type="molecule type" value="Genomic_DNA"/>
</dbReference>
<feature type="non-terminal residue" evidence="2">
    <location>
        <position position="1"/>
    </location>
</feature>
<protein>
    <recommendedName>
        <fullName evidence="1">Tail specific protease domain-containing protein</fullName>
    </recommendedName>
</protein>
<dbReference type="Proteomes" id="UP000886047">
    <property type="component" value="Unassembled WGS sequence"/>
</dbReference>
<dbReference type="GO" id="GO:0008236">
    <property type="term" value="F:serine-type peptidase activity"/>
    <property type="evidence" value="ECO:0007669"/>
    <property type="project" value="InterPro"/>
</dbReference>
<sequence length="206" mass="23267">VVNSNSTLVTYQWNDKYQNYWKSNRRTDQIEVDFISNTKVQMGLNKLYILTGGGTASASELSITGLKPYMDVVTVGETTYGKYTGSITLKPEFYYDNESDYAEFENWGLQPIVLRYANSQGITDFKDGFVPDIPAEDDLFSGIPLGNLQDPLVKAAIEDITGSQIVALKKARVKIPYTIFDRGFSKYDANKRELLIDLKDFSFSEK</sequence>
<reference evidence="2" key="1">
    <citation type="journal article" date="2020" name="mSystems">
        <title>Genome- and Community-Level Interaction Insights into Carbon Utilization and Element Cycling Functions of Hydrothermarchaeota in Hydrothermal Sediment.</title>
        <authorList>
            <person name="Zhou Z."/>
            <person name="Liu Y."/>
            <person name="Xu W."/>
            <person name="Pan J."/>
            <person name="Luo Z.H."/>
            <person name="Li M."/>
        </authorList>
    </citation>
    <scope>NUCLEOTIDE SEQUENCE [LARGE SCALE GENOMIC DNA]</scope>
    <source>
        <strain evidence="2">SpSt-1217</strain>
    </source>
</reference>
<dbReference type="Pfam" id="PF03572">
    <property type="entry name" value="Peptidase_S41"/>
    <property type="match status" value="1"/>
</dbReference>
<dbReference type="SUPFAM" id="SSF52096">
    <property type="entry name" value="ClpP/crotonase"/>
    <property type="match status" value="1"/>
</dbReference>
<dbReference type="InterPro" id="IPR005151">
    <property type="entry name" value="Tail-specific_protease"/>
</dbReference>
<evidence type="ECO:0000313" key="2">
    <source>
        <dbReference type="EMBL" id="HDR51193.1"/>
    </source>
</evidence>
<organism evidence="2">
    <name type="scientific">Mariniphaga anaerophila</name>
    <dbReference type="NCBI Taxonomy" id="1484053"/>
    <lineage>
        <taxon>Bacteria</taxon>
        <taxon>Pseudomonadati</taxon>
        <taxon>Bacteroidota</taxon>
        <taxon>Bacteroidia</taxon>
        <taxon>Marinilabiliales</taxon>
        <taxon>Prolixibacteraceae</taxon>
        <taxon>Mariniphaga</taxon>
    </lineage>
</organism>